<dbReference type="Gene3D" id="2.60.40.10">
    <property type="entry name" value="Immunoglobulins"/>
    <property type="match status" value="1"/>
</dbReference>
<feature type="compositionally biased region" description="Low complexity" evidence="1">
    <location>
        <begin position="279"/>
        <end position="291"/>
    </location>
</feature>
<evidence type="ECO:0000256" key="1">
    <source>
        <dbReference type="SAM" id="MobiDB-lite"/>
    </source>
</evidence>
<sequence length="513" mass="53802">MSTTLKVLSAKKVIASHQIEKGNQLTIEARDKSNYQLIDDQTGLGPQNIIVKREGNDLKIFLEDGDMSADVIIKNYYDQTENTSNLLVGEHENGNIYAYVPESGMKTDAVSMLAEQVAAPQALGGEEIGAFWAFNPWWLLALAPIAAGIAIAASNGGSDSGNGNNGGNNNNTDTTADKPTITLETNGNVTVKPGDDNTKVVITYTDEDSNDKTATVEKDANGSWKSDDSNVEVNQDGTFTIPANKVKDNSEVNAKGTDDKNNTTDADSKIAGDTKKPGDSNGDGVVNGNDNSTDKAELPRGLELPRNTAGAPNIVFGEDQDADGKLNAGESVSIDGNRAITPVYITIPDKTEVGDNLVLTINGTEKVIPVTKEMITAGYIIEQVSTDKDSDVTVTAKVTDPAGNESKMATAVLAVDTIAPTIEPTVTANLADGSVSIDLPADLEVGDKVEVSYTPEGTTEPKKVTLTKQSDGTFKSDDPNVEVNETKATIPANKVADGQPVVAKAVDAAGNAG</sequence>
<keyword evidence="3" id="KW-1185">Reference proteome</keyword>
<feature type="non-terminal residue" evidence="2">
    <location>
        <position position="513"/>
    </location>
</feature>
<dbReference type="AlphaFoldDB" id="A0A4V2T134"/>
<name>A0A4V2T134_9PAST</name>
<evidence type="ECO:0000313" key="2">
    <source>
        <dbReference type="EMBL" id="TCP92043.1"/>
    </source>
</evidence>
<proteinExistence type="predicted"/>
<comment type="caution">
    <text evidence="2">The sequence shown here is derived from an EMBL/GenBank/DDBJ whole genome shotgun (WGS) entry which is preliminary data.</text>
</comment>
<dbReference type="Proteomes" id="UP000295763">
    <property type="component" value="Unassembled WGS sequence"/>
</dbReference>
<feature type="compositionally biased region" description="Basic and acidic residues" evidence="1">
    <location>
        <begin position="210"/>
        <end position="228"/>
    </location>
</feature>
<evidence type="ECO:0008006" key="4">
    <source>
        <dbReference type="Google" id="ProtNLM"/>
    </source>
</evidence>
<protein>
    <recommendedName>
        <fullName evidence="4">Bacterial Ig domain-containing protein</fullName>
    </recommendedName>
</protein>
<gene>
    <name evidence="2" type="ORF">EDC44_12920</name>
</gene>
<dbReference type="EMBL" id="SLYB01000029">
    <property type="protein sequence ID" value="TCP92043.1"/>
    <property type="molecule type" value="Genomic_DNA"/>
</dbReference>
<evidence type="ECO:0000313" key="3">
    <source>
        <dbReference type="Proteomes" id="UP000295763"/>
    </source>
</evidence>
<feature type="region of interest" description="Disordered" evidence="1">
    <location>
        <begin position="210"/>
        <end position="309"/>
    </location>
</feature>
<dbReference type="InterPro" id="IPR013783">
    <property type="entry name" value="Ig-like_fold"/>
</dbReference>
<organism evidence="2 3">
    <name type="scientific">Cricetibacter osteomyelitidis</name>
    <dbReference type="NCBI Taxonomy" id="1521931"/>
    <lineage>
        <taxon>Bacteria</taxon>
        <taxon>Pseudomonadati</taxon>
        <taxon>Pseudomonadota</taxon>
        <taxon>Gammaproteobacteria</taxon>
        <taxon>Pasteurellales</taxon>
        <taxon>Pasteurellaceae</taxon>
        <taxon>Cricetibacter</taxon>
    </lineage>
</organism>
<reference evidence="2 3" key="1">
    <citation type="submission" date="2019-03" db="EMBL/GenBank/DDBJ databases">
        <title>Genomic Encyclopedia of Type Strains, Phase IV (KMG-IV): sequencing the most valuable type-strain genomes for metagenomic binning, comparative biology and taxonomic classification.</title>
        <authorList>
            <person name="Goeker M."/>
        </authorList>
    </citation>
    <scope>NUCLEOTIDE SEQUENCE [LARGE SCALE GENOMIC DNA]</scope>
    <source>
        <strain evidence="2 3">DSM 28404</strain>
    </source>
</reference>
<feature type="region of interest" description="Disordered" evidence="1">
    <location>
        <begin position="156"/>
        <end position="196"/>
    </location>
</feature>
<feature type="compositionally biased region" description="Basic and acidic residues" evidence="1">
    <location>
        <begin position="245"/>
        <end position="278"/>
    </location>
</feature>
<accession>A0A4V2T134</accession>